<dbReference type="InterPro" id="IPR011044">
    <property type="entry name" value="Quino_amine_DH_bsu"/>
</dbReference>
<evidence type="ECO:0000313" key="3">
    <source>
        <dbReference type="EMBL" id="NHF61598.1"/>
    </source>
</evidence>
<comment type="caution">
    <text evidence="3">The sequence shown here is derived from an EMBL/GenBank/DDBJ whole genome shotgun (WGS) entry which is preliminary data.</text>
</comment>
<dbReference type="Pfam" id="PF20009">
    <property type="entry name" value="GEVED"/>
    <property type="match status" value="1"/>
</dbReference>
<dbReference type="InterPro" id="IPR013783">
    <property type="entry name" value="Ig-like_fold"/>
</dbReference>
<dbReference type="Proteomes" id="UP000707206">
    <property type="component" value="Unassembled WGS sequence"/>
</dbReference>
<feature type="signal peptide" evidence="1">
    <location>
        <begin position="1"/>
        <end position="31"/>
    </location>
</feature>
<dbReference type="AlphaFoldDB" id="A0A967AWR4"/>
<feature type="domain" description="GEVED" evidence="2">
    <location>
        <begin position="571"/>
        <end position="645"/>
    </location>
</feature>
<dbReference type="Gene3D" id="2.60.40.10">
    <property type="entry name" value="Immunoglobulins"/>
    <property type="match status" value="1"/>
</dbReference>
<protein>
    <recommendedName>
        <fullName evidence="2">GEVED domain-containing protein</fullName>
    </recommendedName>
</protein>
<name>A0A967AWR4_9FLAO</name>
<accession>A0A967AWR4</accession>
<sequence length="1255" mass="133775">MGLLKRFISQGCLPGKFLFGFFLAFSLSTSAQTTINVSVAQSSDDAEEEVATGNLDLTSTDLELVTEGTTAQWVGIRFQNIQIPQGVTILNASIQFSVDEVDSGGTSIQIWGHDSDDSETFTTSNANISSRLRTAASVNWNNIPAWTSVGQSGLDQRTPDLTNLVQEIVNRGGWVPGNAMTFVLNGSGERTAESFNGDAGRAPVLTITADFNRDSVPTIVPNDNRGLPFIYYMADNRAELYAVAPDPTASPLPSPTVINTTLAGSPVIFSGEGGAFRSIDRTLYVFQGPDPTDSSDLYALNPETGEANLVQTNLVPGHVDGAEFWVNNATGEEVFAVIYQNGLNGGADRIALFNPNASGGNPAWSLYDGYPIALSGALIRADGISWDPVSADFYVQNDNNVDYYVIDIATGQTTFAFTTSLAVDGEGITYAADGTNYIEDENVAGQGRTIFVLDTDTGNLVPAAQLGSTGDVEYIMGNLGSRNDAGDAPSSYGFAAHRLPILTSAALTVYLGAVAPDSEDPFVNFSSASSDDNFGDDEDGVTSSGLDLNGQVLTVGQTKTLEIQTVGSGFLNAWIDFNRDGDFQDIGEHIANDIPSAGGTVNLPVNVPTGAVPGTTYARFRYSTESGLSSGNSEARDGEVEDYRLLINNSVSCSSGQIAVPLSVLRHVHATNVIIDQSVGGQNNALGNNGNNTASFNNNNDELVLEMEQGIDSNTPVTVYGEDGDDFDIWVSSSATGPWTQVGSNAQLDFSFNSPIDWLYIRFRRGDSSGTEDLAFVDAKVTTIEFDCYDDSDNDGVGNRVDLDDDNDGIPDCLEASETISSRFGWSLNNPTGNLNMDYQEDTNISVWGLESTNSLSASGIGWNNAASRVTITTINADNVSEAISNGDYVEVSFVTGNEVSQFALNAVQSGWYLPSEGDSFYSATRYRQGASSSWVTLSEDVFHTDDGSSYAMFEHSDIGPIYLAANTLYTFRVYIYGQIDDSPQSYSVLDDIYFAIATCRITDSDGDGYYDHSDLDSDNDGIYDVLEAGHYQSATDGIINGPFNDNGLADSVETSPESGILDYSLVNTDSSGPFDYLDLDSDEDGCADTLEAGFSDSDDNGILGVSPVTVNADGVVVGEGGYSNPRDGNSNGIFDFLEFSSAPTINTQPTNTVICPGCTGSFAATADNADTYQWQIFNGTAWIDLNDTGIHSGTATANLIITNPTVSDNGNQYRVVVSNSSYVCLDDASNMAVLSVLVNTVITNRRITYRANKN</sequence>
<reference evidence="3" key="2">
    <citation type="submission" date="2020-03" db="EMBL/GenBank/DDBJ databases">
        <title>Flavobacteriaceae bacterium strain TP-CH-4, a member of the family Flavobacteriaceae isolated from a deep-sea seamount.</title>
        <authorList>
            <person name="Zhang D.-C."/>
        </authorList>
    </citation>
    <scope>NUCLEOTIDE SEQUENCE</scope>
    <source>
        <strain evidence="3">TP-CH-4</strain>
    </source>
</reference>
<feature type="chain" id="PRO_5036756167" description="GEVED domain-containing protein" evidence="1">
    <location>
        <begin position="32"/>
        <end position="1255"/>
    </location>
</feature>
<dbReference type="SUPFAM" id="SSF50969">
    <property type="entry name" value="YVTN repeat-like/Quinoprotein amine dehydrogenase"/>
    <property type="match status" value="1"/>
</dbReference>
<organism evidence="3 4">
    <name type="scientific">Pelagihabitans pacificus</name>
    <dbReference type="NCBI Taxonomy" id="2696054"/>
    <lineage>
        <taxon>Bacteria</taxon>
        <taxon>Pseudomonadati</taxon>
        <taxon>Bacteroidota</taxon>
        <taxon>Flavobacteriia</taxon>
        <taxon>Flavobacteriales</taxon>
        <taxon>Flavobacteriaceae</taxon>
        <taxon>Pelagihabitans</taxon>
    </lineage>
</organism>
<dbReference type="InterPro" id="IPR036179">
    <property type="entry name" value="Ig-like_dom_sf"/>
</dbReference>
<keyword evidence="4" id="KW-1185">Reference proteome</keyword>
<keyword evidence="1" id="KW-0732">Signal</keyword>
<evidence type="ECO:0000256" key="1">
    <source>
        <dbReference type="SAM" id="SignalP"/>
    </source>
</evidence>
<proteinExistence type="predicted"/>
<dbReference type="SUPFAM" id="SSF48726">
    <property type="entry name" value="Immunoglobulin"/>
    <property type="match status" value="1"/>
</dbReference>
<dbReference type="RefSeq" id="WP_152576094.1">
    <property type="nucleotide sequence ID" value="NZ_VIKU02000011.1"/>
</dbReference>
<evidence type="ECO:0000313" key="4">
    <source>
        <dbReference type="Proteomes" id="UP000707206"/>
    </source>
</evidence>
<gene>
    <name evidence="3" type="ORF">FK220_019755</name>
</gene>
<evidence type="ECO:0000259" key="2">
    <source>
        <dbReference type="Pfam" id="PF20009"/>
    </source>
</evidence>
<dbReference type="InterPro" id="IPR045474">
    <property type="entry name" value="GEVED"/>
</dbReference>
<reference evidence="3" key="1">
    <citation type="submission" date="2019-07" db="EMBL/GenBank/DDBJ databases">
        <authorList>
            <person name="De-Chao Zhang Q."/>
        </authorList>
    </citation>
    <scope>NUCLEOTIDE SEQUENCE</scope>
    <source>
        <strain evidence="3">TP-CH-4</strain>
    </source>
</reference>
<dbReference type="EMBL" id="VIKU02000011">
    <property type="protein sequence ID" value="NHF61598.1"/>
    <property type="molecule type" value="Genomic_DNA"/>
</dbReference>